<feature type="compositionally biased region" description="Low complexity" evidence="7">
    <location>
        <begin position="590"/>
        <end position="619"/>
    </location>
</feature>
<dbReference type="FunFam" id="2.10.110.10:FF:000037">
    <property type="entry name" value="LIM domain-containing protein 1"/>
    <property type="match status" value="1"/>
</dbReference>
<feature type="compositionally biased region" description="Low complexity" evidence="7">
    <location>
        <begin position="777"/>
        <end position="812"/>
    </location>
</feature>
<evidence type="ECO:0000259" key="8">
    <source>
        <dbReference type="PROSITE" id="PS50023"/>
    </source>
</evidence>
<dbReference type="GO" id="GO:0003714">
    <property type="term" value="F:transcription corepressor activity"/>
    <property type="evidence" value="ECO:0007669"/>
    <property type="project" value="TreeGrafter"/>
</dbReference>
<dbReference type="AlphaFoldDB" id="A0AAV6VLK4"/>
<feature type="compositionally biased region" description="Polar residues" evidence="7">
    <location>
        <begin position="694"/>
        <end position="745"/>
    </location>
</feature>
<sequence>MDGYDEDLEEDASRIMKDLSLFEVPTRESYTANSSSTLRKSETSAGEEFAKKRELYANLNLDPNSDHKVYQNVSAESFYGKIRAPDYRHCDMMRSPGAIESLVKIKDPPAYPKVDRASVIAAAKFPTPKQPNHVQPTSVLQTNGQNKGYVGANSNHSQLKYVNNVPNKNLARNCNVNERHSHDSLHSSPRSSLSSSSGSRESQNSGSPRTSYTGPIYENLANIRAATATNIPKNVSAVAHAGNLYEQCHPEISRPNSVLEGISRPNSVLERISRPNSVLEGISRPNSVLEGISRPNSVLEAMSRPNSVLEARPCIGLISKPPPPYPYPTIEPEDPIYANLQELSINPRAQETCTKPAVSPSQSYGNIYSNVQMVQHKPAPSYPYPSRGGSVVSVGSRDYPLVSAGYSCQPVTTANIFQVVSSSSTSQFQNIAAPTANPPNSSKSYMVAQHPDVSFTPIQNQSLSSSTQSLLSDHRLQTMSPSLVASTHSQILGQNRSVHSSSQSLLPSYRSGSTQSLVSGDHNRTTANPSQNIPSHGLSLSNSHASLQNLPSPQSSNPNHSSIHNLQSSLSSNLNVNKLALLHNLQSSLSSNLNSSSMRNLPPSLSSNPNLSNLHNQQSMSQSSEKNLHNIQSSLTSNPSLYSIHNLHSAGSNNSPLIHSVSSHPNLSSLSAMHNLQSSLSSNPNLQHLHSSSFSNNPNLQHLQSSNPNLPLMQNFQSPSHQLHNLQPSNHSLHNQSLHNVQPSHHNLHNLQSGHQSLQNLLSSNHSLHNLQSSNHSLHNLQSSNHNFHNLQSSNHSLHNLQSSNHNLHNLQTSSQGSNNNLHSPSSGTKPSTCHSREPSVLVKMQLPLPAHSRIMTSTSRRSIVAASTAGGQQPLPPPPPYPGSCGGAVSKQLNSKNLLPYNVTPPRQKGPTEAEKKIEALTKQIEDEMETNPEGDFFGICHTCGEKVTGAGQACQAMGNLYHTNCFICCSCGRALRGKAFYNVHGKVYCEEDYLYSGFQQTAEKCGVCGHLIMDMILQAMGKSYHPGCFRCCICNECLDGVPFTIDMDNKIYCVNDYHKMFAPKCAACGQAIAPVEGTEETVRVVSMDRDFHVDCYVCEDCGLQLTDEPDKRCYPLDIHLLCQDCHVQRLELMSNSSVCESSVSKIM</sequence>
<dbReference type="CDD" id="cd09352">
    <property type="entry name" value="LIM1_Ajuba_like"/>
    <property type="match status" value="1"/>
</dbReference>
<evidence type="ECO:0000313" key="9">
    <source>
        <dbReference type="EMBL" id="KAG8196421.1"/>
    </source>
</evidence>
<feature type="region of interest" description="Disordered" evidence="7">
    <location>
        <begin position="777"/>
        <end position="838"/>
    </location>
</feature>
<feature type="region of interest" description="Disordered" evidence="7">
    <location>
        <begin position="494"/>
        <end position="566"/>
    </location>
</feature>
<keyword evidence="3" id="KW-0677">Repeat</keyword>
<feature type="region of interest" description="Disordered" evidence="7">
    <location>
        <begin position="590"/>
        <end position="630"/>
    </location>
</feature>
<feature type="compositionally biased region" description="Low complexity" evidence="7">
    <location>
        <begin position="186"/>
        <end position="208"/>
    </location>
</feature>
<name>A0AAV6VLK4_9ARAC</name>
<dbReference type="CDD" id="cd09355">
    <property type="entry name" value="LIM2_Ajuba_like"/>
    <property type="match status" value="1"/>
</dbReference>
<comment type="similarity">
    <text evidence="1">Belongs to the zyxin/ajuba family.</text>
</comment>
<feature type="region of interest" description="Disordered" evidence="7">
    <location>
        <begin position="859"/>
        <end position="888"/>
    </location>
</feature>
<evidence type="ECO:0000256" key="2">
    <source>
        <dbReference type="ARBA" id="ARBA00022723"/>
    </source>
</evidence>
<dbReference type="PANTHER" id="PTHR24219:SF4">
    <property type="entry name" value="LIM DOMAIN-CONTAINING PROTEIN JUB"/>
    <property type="match status" value="1"/>
</dbReference>
<protein>
    <recommendedName>
        <fullName evidence="8">LIM zinc-binding domain-containing protein</fullName>
    </recommendedName>
</protein>
<evidence type="ECO:0000256" key="1">
    <source>
        <dbReference type="ARBA" id="ARBA00009611"/>
    </source>
</evidence>
<dbReference type="Pfam" id="PF00412">
    <property type="entry name" value="LIM"/>
    <property type="match status" value="3"/>
</dbReference>
<feature type="compositionally biased region" description="Low complexity" evidence="7">
    <location>
        <begin position="678"/>
        <end position="693"/>
    </location>
</feature>
<dbReference type="GO" id="GO:0005912">
    <property type="term" value="C:adherens junction"/>
    <property type="evidence" value="ECO:0007669"/>
    <property type="project" value="TreeGrafter"/>
</dbReference>
<dbReference type="PANTHER" id="PTHR24219">
    <property type="entry name" value="LIM DOMAIN-CONTAINING PROTEIN JUB"/>
    <property type="match status" value="1"/>
</dbReference>
<dbReference type="GO" id="GO:0007010">
    <property type="term" value="P:cytoskeleton organization"/>
    <property type="evidence" value="ECO:0007669"/>
    <property type="project" value="TreeGrafter"/>
</dbReference>
<feature type="compositionally biased region" description="Polar residues" evidence="7">
    <location>
        <begin position="620"/>
        <end position="630"/>
    </location>
</feature>
<keyword evidence="2 6" id="KW-0479">Metal-binding</keyword>
<feature type="compositionally biased region" description="Low complexity" evidence="7">
    <location>
        <begin position="546"/>
        <end position="566"/>
    </location>
</feature>
<dbReference type="InterPro" id="IPR001781">
    <property type="entry name" value="Znf_LIM"/>
</dbReference>
<dbReference type="GO" id="GO:0005634">
    <property type="term" value="C:nucleus"/>
    <property type="evidence" value="ECO:0007669"/>
    <property type="project" value="TreeGrafter"/>
</dbReference>
<feature type="domain" description="LIM zinc-binding" evidence="8">
    <location>
        <begin position="1005"/>
        <end position="1065"/>
    </location>
</feature>
<dbReference type="Gene3D" id="2.10.110.10">
    <property type="entry name" value="Cysteine Rich Protein"/>
    <property type="match status" value="3"/>
</dbReference>
<dbReference type="GO" id="GO:0001666">
    <property type="term" value="P:response to hypoxia"/>
    <property type="evidence" value="ECO:0007669"/>
    <property type="project" value="TreeGrafter"/>
</dbReference>
<feature type="domain" description="LIM zinc-binding" evidence="8">
    <location>
        <begin position="940"/>
        <end position="1001"/>
    </location>
</feature>
<dbReference type="GO" id="GO:0046872">
    <property type="term" value="F:metal ion binding"/>
    <property type="evidence" value="ECO:0007669"/>
    <property type="project" value="UniProtKB-KW"/>
</dbReference>
<feature type="compositionally biased region" description="Polar residues" evidence="7">
    <location>
        <begin position="28"/>
        <end position="38"/>
    </location>
</feature>
<gene>
    <name evidence="9" type="ORF">JTE90_009053</name>
</gene>
<feature type="region of interest" description="Disordered" evidence="7">
    <location>
        <begin position="28"/>
        <end position="47"/>
    </location>
</feature>
<organism evidence="9 10">
    <name type="scientific">Oedothorax gibbosus</name>
    <dbReference type="NCBI Taxonomy" id="931172"/>
    <lineage>
        <taxon>Eukaryota</taxon>
        <taxon>Metazoa</taxon>
        <taxon>Ecdysozoa</taxon>
        <taxon>Arthropoda</taxon>
        <taxon>Chelicerata</taxon>
        <taxon>Arachnida</taxon>
        <taxon>Araneae</taxon>
        <taxon>Araneomorphae</taxon>
        <taxon>Entelegynae</taxon>
        <taxon>Araneoidea</taxon>
        <taxon>Linyphiidae</taxon>
        <taxon>Erigoninae</taxon>
        <taxon>Oedothorax</taxon>
    </lineage>
</organism>
<evidence type="ECO:0000256" key="6">
    <source>
        <dbReference type="PROSITE-ProRule" id="PRU00125"/>
    </source>
</evidence>
<feature type="compositionally biased region" description="Low complexity" evidence="7">
    <location>
        <begin position="497"/>
        <end position="513"/>
    </location>
</feature>
<comment type="caution">
    <text evidence="9">The sequence shown here is derived from an EMBL/GenBank/DDBJ whole genome shotgun (WGS) entry which is preliminary data.</text>
</comment>
<reference evidence="9 10" key="1">
    <citation type="journal article" date="2022" name="Nat. Ecol. Evol.">
        <title>A masculinizing supergene underlies an exaggerated male reproductive morph in a spider.</title>
        <authorList>
            <person name="Hendrickx F."/>
            <person name="De Corte Z."/>
            <person name="Sonet G."/>
            <person name="Van Belleghem S.M."/>
            <person name="Kostlbacher S."/>
            <person name="Vangestel C."/>
        </authorList>
    </citation>
    <scope>NUCLEOTIDE SEQUENCE [LARGE SCALE GENOMIC DNA]</scope>
    <source>
        <strain evidence="9">W744_W776</strain>
    </source>
</reference>
<evidence type="ECO:0000256" key="5">
    <source>
        <dbReference type="ARBA" id="ARBA00023038"/>
    </source>
</evidence>
<dbReference type="PROSITE" id="PS50023">
    <property type="entry name" value="LIM_DOMAIN_2"/>
    <property type="match status" value="3"/>
</dbReference>
<evidence type="ECO:0000256" key="3">
    <source>
        <dbReference type="ARBA" id="ARBA00022737"/>
    </source>
</evidence>
<dbReference type="FunFam" id="2.10.110.10:FF:000028">
    <property type="entry name" value="LIM domain-containing protein 1"/>
    <property type="match status" value="1"/>
</dbReference>
<dbReference type="InterPro" id="IPR047248">
    <property type="entry name" value="Ajuba-like_LIM3"/>
</dbReference>
<feature type="region of interest" description="Disordered" evidence="7">
    <location>
        <begin position="127"/>
        <end position="153"/>
    </location>
</feature>
<feature type="compositionally biased region" description="Polar residues" evidence="7">
    <location>
        <begin position="525"/>
        <end position="545"/>
    </location>
</feature>
<evidence type="ECO:0000256" key="7">
    <source>
        <dbReference type="SAM" id="MobiDB-lite"/>
    </source>
</evidence>
<dbReference type="SUPFAM" id="SSF57716">
    <property type="entry name" value="Glucocorticoid receptor-like (DNA-binding domain)"/>
    <property type="match status" value="3"/>
</dbReference>
<dbReference type="InterPro" id="IPR047172">
    <property type="entry name" value="Ajuba-like"/>
</dbReference>
<feature type="domain" description="LIM zinc-binding" evidence="8">
    <location>
        <begin position="1068"/>
        <end position="1134"/>
    </location>
</feature>
<dbReference type="GO" id="GO:0000932">
    <property type="term" value="C:P-body"/>
    <property type="evidence" value="ECO:0007669"/>
    <property type="project" value="TreeGrafter"/>
</dbReference>
<keyword evidence="5 6" id="KW-0440">LIM domain</keyword>
<dbReference type="InterPro" id="IPR047245">
    <property type="entry name" value="Ajuba-like_LIM1"/>
</dbReference>
<dbReference type="FunFam" id="2.10.110.10:FF:000036">
    <property type="entry name" value="LIM domain-containing protein 1"/>
    <property type="match status" value="1"/>
</dbReference>
<feature type="region of interest" description="Disordered" evidence="7">
    <location>
        <begin position="678"/>
        <end position="751"/>
    </location>
</feature>
<dbReference type="SMART" id="SM00132">
    <property type="entry name" value="LIM"/>
    <property type="match status" value="3"/>
</dbReference>
<feature type="region of interest" description="Disordered" evidence="7">
    <location>
        <begin position="179"/>
        <end position="213"/>
    </location>
</feature>
<dbReference type="GO" id="GO:0035331">
    <property type="term" value="P:negative regulation of hippo signaling"/>
    <property type="evidence" value="ECO:0007669"/>
    <property type="project" value="TreeGrafter"/>
</dbReference>
<evidence type="ECO:0000256" key="4">
    <source>
        <dbReference type="ARBA" id="ARBA00022833"/>
    </source>
</evidence>
<dbReference type="GO" id="GO:0005667">
    <property type="term" value="C:transcription regulator complex"/>
    <property type="evidence" value="ECO:0007669"/>
    <property type="project" value="TreeGrafter"/>
</dbReference>
<feature type="compositionally biased region" description="Polar residues" evidence="7">
    <location>
        <begin position="130"/>
        <end position="153"/>
    </location>
</feature>
<keyword evidence="4 6" id="KW-0862">Zinc</keyword>
<dbReference type="CDD" id="cd09438">
    <property type="entry name" value="LIM3_Ajuba_like"/>
    <property type="match status" value="1"/>
</dbReference>
<dbReference type="Proteomes" id="UP000827092">
    <property type="component" value="Unassembled WGS sequence"/>
</dbReference>
<dbReference type="InterPro" id="IPR047247">
    <property type="entry name" value="Ajuba-like_LIM2"/>
</dbReference>
<keyword evidence="10" id="KW-1185">Reference proteome</keyword>
<dbReference type="PROSITE" id="PS00478">
    <property type="entry name" value="LIM_DOMAIN_1"/>
    <property type="match status" value="1"/>
</dbReference>
<proteinExistence type="inferred from homology"/>
<feature type="compositionally biased region" description="Polar residues" evidence="7">
    <location>
        <begin position="813"/>
        <end position="834"/>
    </location>
</feature>
<accession>A0AAV6VLK4</accession>
<evidence type="ECO:0000313" key="10">
    <source>
        <dbReference type="Proteomes" id="UP000827092"/>
    </source>
</evidence>
<dbReference type="EMBL" id="JAFNEN010000070">
    <property type="protein sequence ID" value="KAG8196421.1"/>
    <property type="molecule type" value="Genomic_DNA"/>
</dbReference>